<dbReference type="STRING" id="1121326.CLMAG_25690"/>
<evidence type="ECO:0000313" key="1">
    <source>
        <dbReference type="EMBL" id="KZL92755.1"/>
    </source>
</evidence>
<accession>A0A162TKC6</accession>
<reference evidence="1 2" key="1">
    <citation type="submission" date="2016-04" db="EMBL/GenBank/DDBJ databases">
        <title>Genome sequence of Clostridium magnum DSM 2767.</title>
        <authorList>
            <person name="Poehlein A."/>
            <person name="Uhlig R."/>
            <person name="Fischer R."/>
            <person name="Bahl H."/>
            <person name="Daniel R."/>
        </authorList>
    </citation>
    <scope>NUCLEOTIDE SEQUENCE [LARGE SCALE GENOMIC DNA]</scope>
    <source>
        <strain evidence="1 2">DSM 2767</strain>
    </source>
</reference>
<evidence type="ECO:0000313" key="2">
    <source>
        <dbReference type="Proteomes" id="UP000076603"/>
    </source>
</evidence>
<name>A0A162TKC6_9CLOT</name>
<dbReference type="AlphaFoldDB" id="A0A162TKC6"/>
<protein>
    <submittedName>
        <fullName evidence="1">Uncharacterized protein</fullName>
    </submittedName>
</protein>
<dbReference type="InterPro" id="IPR037171">
    <property type="entry name" value="NagB/RpiA_transferase-like"/>
</dbReference>
<comment type="caution">
    <text evidence="1">The sequence shown here is derived from an EMBL/GenBank/DDBJ whole genome shotgun (WGS) entry which is preliminary data.</text>
</comment>
<proteinExistence type="predicted"/>
<gene>
    <name evidence="1" type="ORF">CLMAG_25690</name>
</gene>
<dbReference type="InterPro" id="IPR024185">
    <property type="entry name" value="FTHF_cligase-like_sf"/>
</dbReference>
<dbReference type="Proteomes" id="UP000076603">
    <property type="component" value="Unassembled WGS sequence"/>
</dbReference>
<dbReference type="EMBL" id="LWAE01000002">
    <property type="protein sequence ID" value="KZL92755.1"/>
    <property type="molecule type" value="Genomic_DNA"/>
</dbReference>
<dbReference type="SUPFAM" id="SSF100950">
    <property type="entry name" value="NagB/RpiA/CoA transferase-like"/>
    <property type="match status" value="1"/>
</dbReference>
<dbReference type="Gene3D" id="3.40.50.10420">
    <property type="entry name" value="NagB/RpiA/CoA transferase-like"/>
    <property type="match status" value="1"/>
</dbReference>
<sequence>MLFISIINTNARFLIMGFSLLSDSETLNYLLCRWRTKGYTTTKEKGIEIFRINSLSDLKTGCFGILEPSENCSAADSSDIDLILMPGVSF</sequence>
<dbReference type="PATRIC" id="fig|1121326.3.peg.2574"/>
<keyword evidence="2" id="KW-1185">Reference proteome</keyword>
<organism evidence="1 2">
    <name type="scientific">Clostridium magnum DSM 2767</name>
    <dbReference type="NCBI Taxonomy" id="1121326"/>
    <lineage>
        <taxon>Bacteria</taxon>
        <taxon>Bacillati</taxon>
        <taxon>Bacillota</taxon>
        <taxon>Clostridia</taxon>
        <taxon>Eubacteriales</taxon>
        <taxon>Clostridiaceae</taxon>
        <taxon>Clostridium</taxon>
    </lineage>
</organism>